<reference evidence="2" key="1">
    <citation type="submission" date="2010-01" db="EMBL/GenBank/DDBJ databases">
        <title>Genome fragments of uncultured bacteria from the North Pacific subtropical Gyre.</title>
        <authorList>
            <person name="Pham V.D."/>
            <person name="Delong E.F."/>
        </authorList>
    </citation>
    <scope>NUCLEOTIDE SEQUENCE</scope>
</reference>
<evidence type="ECO:0000259" key="1">
    <source>
        <dbReference type="Pfam" id="PF11412"/>
    </source>
</evidence>
<dbReference type="AlphaFoldDB" id="E7C1X2"/>
<dbReference type="GO" id="GO:0045454">
    <property type="term" value="P:cell redox homeostasis"/>
    <property type="evidence" value="ECO:0007669"/>
    <property type="project" value="TreeGrafter"/>
</dbReference>
<dbReference type="InterPro" id="IPR028250">
    <property type="entry name" value="DsbDN"/>
</dbReference>
<dbReference type="GO" id="GO:0015035">
    <property type="term" value="F:protein-disulfide reductase activity"/>
    <property type="evidence" value="ECO:0007669"/>
    <property type="project" value="TreeGrafter"/>
</dbReference>
<proteinExistence type="predicted"/>
<evidence type="ECO:0000313" key="2">
    <source>
        <dbReference type="EMBL" id="ADI21446.1"/>
    </source>
</evidence>
<sequence>MFQSDVHSRDLFSKAPFDSILPHEEAFQLNINVNAERITLIFKIKNGYYIYRDSVLLTLDSERLDFIFKETDWRITTDQFLGTQEVAFKKIELEINKSNIDGHNTFEISYQGCSEGTYCYPVVKKEIKI</sequence>
<dbReference type="PANTHER" id="PTHR32234">
    <property type="entry name" value="THIOL:DISULFIDE INTERCHANGE PROTEIN DSBD"/>
    <property type="match status" value="1"/>
</dbReference>
<dbReference type="Gene3D" id="2.60.40.1250">
    <property type="entry name" value="Thiol:disulfide interchange protein DsbD, N-terminal domain"/>
    <property type="match status" value="1"/>
</dbReference>
<dbReference type="SUPFAM" id="SSF74863">
    <property type="entry name" value="Thiol:disulfide interchange protein DsbD, N-terminal domain (DsbD-alpha)"/>
    <property type="match status" value="1"/>
</dbReference>
<name>E7C1X2_9GAMM</name>
<dbReference type="PANTHER" id="PTHR32234:SF0">
    <property type="entry name" value="THIOL:DISULFIDE INTERCHANGE PROTEIN DSBD"/>
    <property type="match status" value="1"/>
</dbReference>
<protein>
    <submittedName>
        <fullName evidence="2">Thiol:disulfide interchange protein</fullName>
    </submittedName>
</protein>
<feature type="domain" description="Thiol:disulfide interchange protein DsbD N-terminal" evidence="1">
    <location>
        <begin position="19"/>
        <end position="128"/>
    </location>
</feature>
<dbReference type="InterPro" id="IPR036929">
    <property type="entry name" value="DsbDN_sf"/>
</dbReference>
<accession>E7C1X2</accession>
<dbReference type="Pfam" id="PF11412">
    <property type="entry name" value="DsbD_N"/>
    <property type="match status" value="1"/>
</dbReference>
<organism evidence="2">
    <name type="scientific">uncultured gamma proteobacterium HF0070_10G19</name>
    <dbReference type="NCBI Taxonomy" id="723565"/>
    <lineage>
        <taxon>Bacteria</taxon>
        <taxon>Pseudomonadati</taxon>
        <taxon>Pseudomonadota</taxon>
        <taxon>Gammaproteobacteria</taxon>
        <taxon>environmental samples</taxon>
    </lineage>
</organism>
<dbReference type="EMBL" id="GU567955">
    <property type="protein sequence ID" value="ADI21446.1"/>
    <property type="molecule type" value="Genomic_DNA"/>
</dbReference>